<evidence type="ECO:0000256" key="3">
    <source>
        <dbReference type="ARBA" id="ARBA00022692"/>
    </source>
</evidence>
<dbReference type="WBParaSite" id="maker-E.canG7_contigs_1623-snap-gene-0.5-mRNA-1">
    <property type="protein sequence ID" value="maker-E.canG7_contigs_1623-snap-gene-0.5-mRNA-1"/>
    <property type="gene ID" value="EcG7_09012"/>
</dbReference>
<dbReference type="Pfam" id="PF01284">
    <property type="entry name" value="MARVEL"/>
    <property type="match status" value="1"/>
</dbReference>
<dbReference type="GO" id="GO:0031594">
    <property type="term" value="C:neuromuscular junction"/>
    <property type="evidence" value="ECO:0007669"/>
    <property type="project" value="TreeGrafter"/>
</dbReference>
<dbReference type="PROSITE" id="PS51225">
    <property type="entry name" value="MARVEL"/>
    <property type="match status" value="1"/>
</dbReference>
<keyword evidence="4 8" id="KW-1133">Transmembrane helix</keyword>
<accession>A0A915EX72</accession>
<evidence type="ECO:0000313" key="11">
    <source>
        <dbReference type="WBParaSite" id="maker-E.canG7_contigs_1623-snap-gene-0.5-mRNA-1"/>
    </source>
</evidence>
<evidence type="ECO:0000256" key="8">
    <source>
        <dbReference type="SAM" id="Phobius"/>
    </source>
</evidence>
<evidence type="ECO:0000256" key="5">
    <source>
        <dbReference type="ARBA" id="ARBA00023136"/>
    </source>
</evidence>
<evidence type="ECO:0000256" key="1">
    <source>
        <dbReference type="ARBA" id="ARBA00004141"/>
    </source>
</evidence>
<feature type="transmembrane region" description="Helical" evidence="8">
    <location>
        <begin position="149"/>
        <end position="169"/>
    </location>
</feature>
<organism evidence="10 11">
    <name type="scientific">Echinococcus canadensis</name>
    <dbReference type="NCBI Taxonomy" id="519352"/>
    <lineage>
        <taxon>Eukaryota</taxon>
        <taxon>Metazoa</taxon>
        <taxon>Spiralia</taxon>
        <taxon>Lophotrochozoa</taxon>
        <taxon>Platyhelminthes</taxon>
        <taxon>Cestoda</taxon>
        <taxon>Eucestoda</taxon>
        <taxon>Cyclophyllidea</taxon>
        <taxon>Taeniidae</taxon>
        <taxon>Echinococcus</taxon>
        <taxon>Echinococcus canadensis group</taxon>
    </lineage>
</organism>
<feature type="domain" description="MARVEL" evidence="9">
    <location>
        <begin position="21"/>
        <end position="172"/>
    </location>
</feature>
<comment type="subcellular location">
    <subcellularLocation>
        <location evidence="1">Membrane</location>
        <topology evidence="1">Multi-pass membrane protein</topology>
    </subcellularLocation>
</comment>
<keyword evidence="5 6" id="KW-0472">Membrane</keyword>
<reference evidence="11" key="1">
    <citation type="submission" date="2022-11" db="UniProtKB">
        <authorList>
            <consortium name="WormBaseParasite"/>
        </authorList>
    </citation>
    <scope>IDENTIFICATION</scope>
</reference>
<evidence type="ECO:0000259" key="9">
    <source>
        <dbReference type="PROSITE" id="PS51225"/>
    </source>
</evidence>
<dbReference type="GO" id="GO:0030672">
    <property type="term" value="C:synaptic vesicle membrane"/>
    <property type="evidence" value="ECO:0007669"/>
    <property type="project" value="TreeGrafter"/>
</dbReference>
<name>A0A915EX72_9CEST</name>
<feature type="region of interest" description="Disordered" evidence="7">
    <location>
        <begin position="194"/>
        <end position="221"/>
    </location>
</feature>
<keyword evidence="10" id="KW-1185">Reference proteome</keyword>
<evidence type="ECO:0000256" key="2">
    <source>
        <dbReference type="ARBA" id="ARBA00010252"/>
    </source>
</evidence>
<feature type="transmembrane region" description="Helical" evidence="8">
    <location>
        <begin position="99"/>
        <end position="123"/>
    </location>
</feature>
<evidence type="ECO:0000256" key="6">
    <source>
        <dbReference type="PROSITE-ProRule" id="PRU00581"/>
    </source>
</evidence>
<dbReference type="PANTHER" id="PTHR10838:SF20">
    <property type="entry name" value="SYNAPTOGYRIN"/>
    <property type="match status" value="1"/>
</dbReference>
<feature type="transmembrane region" description="Helical" evidence="8">
    <location>
        <begin position="65"/>
        <end position="87"/>
    </location>
</feature>
<evidence type="ECO:0000313" key="10">
    <source>
        <dbReference type="Proteomes" id="UP000887562"/>
    </source>
</evidence>
<sequence length="280" mass="30388">MDSSDIYGGPPLQVPLTPMEFVKQPRALLKIAAAIISVIGLGCATNGCMMDEYSIFNNDANACRFAVAVTLLGFLFSLISLVSDYMYDKTANVKRRHYILISDIGGAGLFALLNFVAFCYLANRWSNTKGTWLEERGFEQWQRRNARSVIFFAFVALVAWSGLTFMALLRFRAGGQSPLGNGFVPSSMEPGTGSSAGIDDMYPPPPASAGPTPPHQKQPMGGVKIQRGLCKSPKLGFCFIFTKYGAKAKASMSIKFTSGEAVFIPVSRNGVSKNIISFTE</sequence>
<protein>
    <submittedName>
        <fullName evidence="11">MARVEL domain-containing protein</fullName>
    </submittedName>
</protein>
<dbReference type="AlphaFoldDB" id="A0A915EX72"/>
<evidence type="ECO:0000256" key="4">
    <source>
        <dbReference type="ARBA" id="ARBA00022989"/>
    </source>
</evidence>
<dbReference type="Proteomes" id="UP000887562">
    <property type="component" value="Unplaced"/>
</dbReference>
<evidence type="ECO:0000256" key="7">
    <source>
        <dbReference type="SAM" id="MobiDB-lite"/>
    </source>
</evidence>
<keyword evidence="3 6" id="KW-0812">Transmembrane</keyword>
<dbReference type="InterPro" id="IPR016579">
    <property type="entry name" value="Synaptogyrin"/>
</dbReference>
<comment type="similarity">
    <text evidence="2">Belongs to the synaptogyrin family.</text>
</comment>
<feature type="compositionally biased region" description="Pro residues" evidence="7">
    <location>
        <begin position="202"/>
        <end position="216"/>
    </location>
</feature>
<dbReference type="InterPro" id="IPR008253">
    <property type="entry name" value="Marvel"/>
</dbReference>
<proteinExistence type="inferred from homology"/>
<dbReference type="PANTHER" id="PTHR10838">
    <property type="entry name" value="SYNAPTOGYRIN"/>
    <property type="match status" value="1"/>
</dbReference>
<feature type="transmembrane region" description="Helical" evidence="8">
    <location>
        <begin position="27"/>
        <end position="45"/>
    </location>
</feature>